<protein>
    <recommendedName>
        <fullName evidence="8">Peptidase M12A domain-containing protein</fullName>
    </recommendedName>
</protein>
<comment type="caution">
    <text evidence="9">The sequence shown here is derived from an EMBL/GenBank/DDBJ whole genome shotgun (WGS) entry which is preliminary data.</text>
</comment>
<evidence type="ECO:0000313" key="10">
    <source>
        <dbReference type="Proteomes" id="UP000708208"/>
    </source>
</evidence>
<keyword evidence="5 6" id="KW-0482">Metalloprotease</keyword>
<evidence type="ECO:0000256" key="4">
    <source>
        <dbReference type="ARBA" id="ARBA00022833"/>
    </source>
</evidence>
<keyword evidence="2 6" id="KW-0479">Metal-binding</keyword>
<feature type="binding site" evidence="6">
    <location>
        <position position="114"/>
    </location>
    <ligand>
        <name>Zn(2+)</name>
        <dbReference type="ChEBI" id="CHEBI:29105"/>
        <note>catalytic</note>
    </ligand>
</feature>
<evidence type="ECO:0000256" key="2">
    <source>
        <dbReference type="ARBA" id="ARBA00022723"/>
    </source>
</evidence>
<feature type="non-terminal residue" evidence="9">
    <location>
        <position position="161"/>
    </location>
</feature>
<evidence type="ECO:0000313" key="9">
    <source>
        <dbReference type="EMBL" id="CAG7733387.1"/>
    </source>
</evidence>
<dbReference type="SMART" id="SM00235">
    <property type="entry name" value="ZnMc"/>
    <property type="match status" value="1"/>
</dbReference>
<feature type="active site" evidence="6">
    <location>
        <position position="115"/>
    </location>
</feature>
<comment type="caution">
    <text evidence="6">Lacks conserved residue(s) required for the propagation of feature annotation.</text>
</comment>
<dbReference type="GO" id="GO:0004222">
    <property type="term" value="F:metalloendopeptidase activity"/>
    <property type="evidence" value="ECO:0007669"/>
    <property type="project" value="UniProtKB-UniRule"/>
</dbReference>
<dbReference type="GO" id="GO:0008270">
    <property type="term" value="F:zinc ion binding"/>
    <property type="evidence" value="ECO:0007669"/>
    <property type="project" value="UniProtKB-UniRule"/>
</dbReference>
<feature type="binding site" evidence="6">
    <location>
        <position position="124"/>
    </location>
    <ligand>
        <name>Zn(2+)</name>
        <dbReference type="ChEBI" id="CHEBI:29105"/>
        <note>catalytic</note>
    </ligand>
</feature>
<dbReference type="EMBL" id="CAJVCH010248162">
    <property type="protein sequence ID" value="CAG7733387.1"/>
    <property type="molecule type" value="Genomic_DNA"/>
</dbReference>
<feature type="domain" description="Peptidase M12A" evidence="8">
    <location>
        <begin position="89"/>
        <end position="161"/>
    </location>
</feature>
<evidence type="ECO:0000256" key="5">
    <source>
        <dbReference type="ARBA" id="ARBA00023049"/>
    </source>
</evidence>
<organism evidence="9 10">
    <name type="scientific">Allacma fusca</name>
    <dbReference type="NCBI Taxonomy" id="39272"/>
    <lineage>
        <taxon>Eukaryota</taxon>
        <taxon>Metazoa</taxon>
        <taxon>Ecdysozoa</taxon>
        <taxon>Arthropoda</taxon>
        <taxon>Hexapoda</taxon>
        <taxon>Collembola</taxon>
        <taxon>Symphypleona</taxon>
        <taxon>Sminthuridae</taxon>
        <taxon>Allacma</taxon>
    </lineage>
</organism>
<evidence type="ECO:0000256" key="1">
    <source>
        <dbReference type="ARBA" id="ARBA00022670"/>
    </source>
</evidence>
<dbReference type="Proteomes" id="UP000708208">
    <property type="component" value="Unassembled WGS sequence"/>
</dbReference>
<keyword evidence="10" id="KW-1185">Reference proteome</keyword>
<reference evidence="9" key="1">
    <citation type="submission" date="2021-06" db="EMBL/GenBank/DDBJ databases">
        <authorList>
            <person name="Hodson N. C."/>
            <person name="Mongue J. A."/>
            <person name="Jaron S. K."/>
        </authorList>
    </citation>
    <scope>NUCLEOTIDE SEQUENCE</scope>
</reference>
<name>A0A8J2KBU8_9HEXA</name>
<gene>
    <name evidence="9" type="ORF">AFUS01_LOCUS21832</name>
</gene>
<dbReference type="PANTHER" id="PTHR10127">
    <property type="entry name" value="DISCOIDIN, CUB, EGF, LAMININ , AND ZINC METALLOPROTEASE DOMAIN CONTAINING"/>
    <property type="match status" value="1"/>
</dbReference>
<accession>A0A8J2KBU8</accession>
<dbReference type="GO" id="GO:0006508">
    <property type="term" value="P:proteolysis"/>
    <property type="evidence" value="ECO:0007669"/>
    <property type="project" value="UniProtKB-KW"/>
</dbReference>
<evidence type="ECO:0000259" key="8">
    <source>
        <dbReference type="PROSITE" id="PS51864"/>
    </source>
</evidence>
<sequence>MDWRNKWSEVLLIIVLLIYFARSFPVLTHYQTNPELGPYFEGDIKSNPWDRNGMPNEIHRWKKGILKFYLQDDYSFEEIPDEPTCAADVGFRGRRQVIDLAPSCVAKGHGIAVHETLHALGFYHEQSREDRDDYVTINLNNVLPTNKHNFNMFPSNAFGVP</sequence>
<keyword evidence="4 6" id="KW-0862">Zinc</keyword>
<keyword evidence="3 6" id="KW-0378">Hydrolase</keyword>
<dbReference type="Pfam" id="PF01400">
    <property type="entry name" value="Astacin"/>
    <property type="match status" value="1"/>
</dbReference>
<keyword evidence="1 6" id="KW-0645">Protease</keyword>
<feature type="chain" id="PRO_5035289641" description="Peptidase M12A domain-containing protein" evidence="7">
    <location>
        <begin position="24"/>
        <end position="161"/>
    </location>
</feature>
<dbReference type="AlphaFoldDB" id="A0A8J2KBU8"/>
<feature type="signal peptide" evidence="7">
    <location>
        <begin position="1"/>
        <end position="23"/>
    </location>
</feature>
<feature type="binding site" evidence="6">
    <location>
        <position position="118"/>
    </location>
    <ligand>
        <name>Zn(2+)</name>
        <dbReference type="ChEBI" id="CHEBI:29105"/>
        <note>catalytic</note>
    </ligand>
</feature>
<keyword evidence="7" id="KW-0732">Signal</keyword>
<evidence type="ECO:0000256" key="7">
    <source>
        <dbReference type="SAM" id="SignalP"/>
    </source>
</evidence>
<dbReference type="PROSITE" id="PS51864">
    <property type="entry name" value="ASTACIN"/>
    <property type="match status" value="1"/>
</dbReference>
<dbReference type="InterPro" id="IPR001506">
    <property type="entry name" value="Peptidase_M12A"/>
</dbReference>
<comment type="cofactor">
    <cofactor evidence="6">
        <name>Zn(2+)</name>
        <dbReference type="ChEBI" id="CHEBI:29105"/>
    </cofactor>
    <text evidence="6">Binds 1 zinc ion per subunit.</text>
</comment>
<dbReference type="PANTHER" id="PTHR10127:SF780">
    <property type="entry name" value="METALLOENDOPEPTIDASE"/>
    <property type="match status" value="1"/>
</dbReference>
<evidence type="ECO:0000256" key="6">
    <source>
        <dbReference type="PROSITE-ProRule" id="PRU01211"/>
    </source>
</evidence>
<proteinExistence type="predicted"/>
<dbReference type="OrthoDB" id="6665824at2759"/>
<dbReference type="InterPro" id="IPR006026">
    <property type="entry name" value="Peptidase_Metallo"/>
</dbReference>
<evidence type="ECO:0000256" key="3">
    <source>
        <dbReference type="ARBA" id="ARBA00022801"/>
    </source>
</evidence>